<dbReference type="SUPFAM" id="SSF47413">
    <property type="entry name" value="lambda repressor-like DNA-binding domains"/>
    <property type="match status" value="1"/>
</dbReference>
<dbReference type="PROSITE" id="PS50943">
    <property type="entry name" value="HTH_CROC1"/>
    <property type="match status" value="1"/>
</dbReference>
<dbReference type="Gene3D" id="1.10.260.40">
    <property type="entry name" value="lambda repressor-like DNA-binding domains"/>
    <property type="match status" value="1"/>
</dbReference>
<dbReference type="GO" id="GO:0003677">
    <property type="term" value="F:DNA binding"/>
    <property type="evidence" value="ECO:0007669"/>
    <property type="project" value="UniProtKB-KW"/>
</dbReference>
<keyword evidence="5" id="KW-1185">Reference proteome</keyword>
<dbReference type="CDD" id="cd00093">
    <property type="entry name" value="HTH_XRE"/>
    <property type="match status" value="1"/>
</dbReference>
<dbReference type="Pfam" id="PF01381">
    <property type="entry name" value="HTH_3"/>
    <property type="match status" value="1"/>
</dbReference>
<dbReference type="PANTHER" id="PTHR46558:SF4">
    <property type="entry name" value="DNA-BIDING PHAGE PROTEIN"/>
    <property type="match status" value="1"/>
</dbReference>
<dbReference type="Proteomes" id="UP000190328">
    <property type="component" value="Unassembled WGS sequence"/>
</dbReference>
<reference evidence="4 5" key="1">
    <citation type="submission" date="2017-02" db="EMBL/GenBank/DDBJ databases">
        <authorList>
            <person name="Peterson S.W."/>
        </authorList>
    </citation>
    <scope>NUCLEOTIDE SEQUENCE [LARGE SCALE GENOMIC DNA]</scope>
    <source>
        <strain evidence="4 5">ATCC BAA-1030</strain>
    </source>
</reference>
<dbReference type="AlphaFoldDB" id="A0A1T4MYG7"/>
<evidence type="ECO:0000313" key="5">
    <source>
        <dbReference type="Proteomes" id="UP000190328"/>
    </source>
</evidence>
<dbReference type="PANTHER" id="PTHR46558">
    <property type="entry name" value="TRACRIPTIONAL REGULATORY PROTEIN-RELATED-RELATED"/>
    <property type="match status" value="1"/>
</dbReference>
<keyword evidence="2" id="KW-1133">Transmembrane helix</keyword>
<name>A0A1T4MYG7_9ENTE</name>
<dbReference type="STRING" id="263852.SAMN02745116_01256"/>
<dbReference type="InterPro" id="IPR001387">
    <property type="entry name" value="Cro/C1-type_HTH"/>
</dbReference>
<dbReference type="SMART" id="SM00530">
    <property type="entry name" value="HTH_XRE"/>
    <property type="match status" value="1"/>
</dbReference>
<evidence type="ECO:0000313" key="4">
    <source>
        <dbReference type="EMBL" id="SJZ72053.1"/>
    </source>
</evidence>
<keyword evidence="1 4" id="KW-0238">DNA-binding</keyword>
<gene>
    <name evidence="4" type="ORF">SAMN02745116_01256</name>
</gene>
<dbReference type="EMBL" id="FUXI01000012">
    <property type="protein sequence ID" value="SJZ72053.1"/>
    <property type="molecule type" value="Genomic_DNA"/>
</dbReference>
<evidence type="ECO:0000259" key="3">
    <source>
        <dbReference type="PROSITE" id="PS50943"/>
    </source>
</evidence>
<proteinExistence type="predicted"/>
<evidence type="ECO:0000256" key="1">
    <source>
        <dbReference type="ARBA" id="ARBA00023125"/>
    </source>
</evidence>
<protein>
    <submittedName>
        <fullName evidence="4">DNA-binding transcriptional regulator, XRE-family HTH domain</fullName>
    </submittedName>
</protein>
<feature type="domain" description="HTH cro/C1-type" evidence="3">
    <location>
        <begin position="9"/>
        <end position="63"/>
    </location>
</feature>
<organism evidence="4 5">
    <name type="scientific">Pilibacter termitis</name>
    <dbReference type="NCBI Taxonomy" id="263852"/>
    <lineage>
        <taxon>Bacteria</taxon>
        <taxon>Bacillati</taxon>
        <taxon>Bacillota</taxon>
        <taxon>Bacilli</taxon>
        <taxon>Lactobacillales</taxon>
        <taxon>Enterococcaceae</taxon>
        <taxon>Pilibacter</taxon>
    </lineage>
</organism>
<feature type="transmembrane region" description="Helical" evidence="2">
    <location>
        <begin position="128"/>
        <end position="149"/>
    </location>
</feature>
<keyword evidence="2" id="KW-0472">Membrane</keyword>
<feature type="transmembrane region" description="Helical" evidence="2">
    <location>
        <begin position="90"/>
        <end position="116"/>
    </location>
</feature>
<keyword evidence="2" id="KW-0812">Transmembrane</keyword>
<dbReference type="RefSeq" id="WP_078807191.1">
    <property type="nucleotide sequence ID" value="NZ_FUXI01000012.1"/>
</dbReference>
<sequence>MEGTLGEKLKQARERQGVSQTELARQLAVSRQTISRWETNKNLPDIENIHMLAKELGVSVDELFQEQEGTEHTEEMKACTLAEKNKKKTIFLVVLIVICISITPFVLFIPFLSIYLNRRIESMFLKKVILGAGVLCVLLTIVRLIWWLFVVTNL</sequence>
<dbReference type="OrthoDB" id="4427456at2"/>
<evidence type="ECO:0000256" key="2">
    <source>
        <dbReference type="SAM" id="Phobius"/>
    </source>
</evidence>
<accession>A0A1T4MYG7</accession>
<dbReference type="InterPro" id="IPR010982">
    <property type="entry name" value="Lambda_DNA-bd_dom_sf"/>
</dbReference>